<dbReference type="Proteomes" id="UP000799302">
    <property type="component" value="Unassembled WGS sequence"/>
</dbReference>
<evidence type="ECO:0000256" key="5">
    <source>
        <dbReference type="ARBA" id="ARBA00023004"/>
    </source>
</evidence>
<dbReference type="GO" id="GO:0020037">
    <property type="term" value="F:heme binding"/>
    <property type="evidence" value="ECO:0007669"/>
    <property type="project" value="InterPro"/>
</dbReference>
<dbReference type="AlphaFoldDB" id="A0A6A6U5X4"/>
<dbReference type="PRINTS" id="PR00385">
    <property type="entry name" value="P450"/>
</dbReference>
<dbReference type="InterPro" id="IPR001128">
    <property type="entry name" value="Cyt_P450"/>
</dbReference>
<keyword evidence="7" id="KW-0560">Oxidoreductase</keyword>
<evidence type="ECO:0000256" key="6">
    <source>
        <dbReference type="PIRSR" id="PIRSR602401-1"/>
    </source>
</evidence>
<comment type="cofactor">
    <cofactor evidence="1 6">
        <name>heme</name>
        <dbReference type="ChEBI" id="CHEBI:30413"/>
    </cofactor>
</comment>
<dbReference type="CDD" id="cd11058">
    <property type="entry name" value="CYP60B-like"/>
    <property type="match status" value="1"/>
</dbReference>
<keyword evidence="4 6" id="KW-0479">Metal-binding</keyword>
<dbReference type="GO" id="GO:0004497">
    <property type="term" value="F:monooxygenase activity"/>
    <property type="evidence" value="ECO:0007669"/>
    <property type="project" value="UniProtKB-KW"/>
</dbReference>
<gene>
    <name evidence="8" type="ORF">BT63DRAFT_298320</name>
</gene>
<dbReference type="OrthoDB" id="1470350at2759"/>
<dbReference type="InterPro" id="IPR017972">
    <property type="entry name" value="Cyt_P450_CS"/>
</dbReference>
<evidence type="ECO:0000256" key="2">
    <source>
        <dbReference type="ARBA" id="ARBA00010617"/>
    </source>
</evidence>
<organism evidence="8 9">
    <name type="scientific">Microthyrium microscopicum</name>
    <dbReference type="NCBI Taxonomy" id="703497"/>
    <lineage>
        <taxon>Eukaryota</taxon>
        <taxon>Fungi</taxon>
        <taxon>Dikarya</taxon>
        <taxon>Ascomycota</taxon>
        <taxon>Pezizomycotina</taxon>
        <taxon>Dothideomycetes</taxon>
        <taxon>Dothideomycetes incertae sedis</taxon>
        <taxon>Microthyriales</taxon>
        <taxon>Microthyriaceae</taxon>
        <taxon>Microthyrium</taxon>
    </lineage>
</organism>
<sequence>MVHSMYSWIKSMYFHPLSKFPGPKIAAASSVYQSAIAIRGLRHIYSYDLHERYGPIVRTGPHTLSFTDEDAWRDIYTLKQGNPPKQLQKSRPARKNNGTYSVILAPDDVHARQRRVLSHAFSEKYLRDQEPLLQSYVALLITKLSAAAKAHRPIDATAYLNYLTFDLIGELAFSAPFDALANETAHPWMTTFFRSIRTASIGTQLLNFRLLLPFVLILVGPLRQGAAQMFAYAQERIDRRIEEGSEKVDFMAKVLESMDKIDADKMHMTRAEVDATFNIIMVAGSETTATALAGAVYLLAQNPEAMEKLQKEIRGAAKEASELTMAVVNGLPYLFAVLEEVLRIYPPVPVALARTTPPEGATIAGQWVPGGFNVGVPQFASNHSARNFYQPEAFLPERWMASAADDSRFVNDKRGVVQPFSTGPRNCIGKNLAYAEMKLALAHIIYAFDFDLTEEAAKDDWLEQSVYTLWEKKPLMVRFKEVQPVVNS</sequence>
<dbReference type="PROSITE" id="PS00086">
    <property type="entry name" value="CYTOCHROME_P450"/>
    <property type="match status" value="1"/>
</dbReference>
<keyword evidence="7 8" id="KW-0503">Monooxygenase</keyword>
<dbReference type="GO" id="GO:0016705">
    <property type="term" value="F:oxidoreductase activity, acting on paired donors, with incorporation or reduction of molecular oxygen"/>
    <property type="evidence" value="ECO:0007669"/>
    <property type="project" value="InterPro"/>
</dbReference>
<evidence type="ECO:0000256" key="7">
    <source>
        <dbReference type="RuleBase" id="RU000461"/>
    </source>
</evidence>
<dbReference type="PANTHER" id="PTHR24305:SF210">
    <property type="entry name" value="CYTOCHROME P450 MONOOXYGENASE ASQL-RELATED"/>
    <property type="match status" value="1"/>
</dbReference>
<dbReference type="InterPro" id="IPR036396">
    <property type="entry name" value="Cyt_P450_sf"/>
</dbReference>
<evidence type="ECO:0000313" key="8">
    <source>
        <dbReference type="EMBL" id="KAF2667685.1"/>
    </source>
</evidence>
<dbReference type="InterPro" id="IPR002401">
    <property type="entry name" value="Cyt_P450_E_grp-I"/>
</dbReference>
<reference evidence="8" key="1">
    <citation type="journal article" date="2020" name="Stud. Mycol.">
        <title>101 Dothideomycetes genomes: a test case for predicting lifestyles and emergence of pathogens.</title>
        <authorList>
            <person name="Haridas S."/>
            <person name="Albert R."/>
            <person name="Binder M."/>
            <person name="Bloem J."/>
            <person name="Labutti K."/>
            <person name="Salamov A."/>
            <person name="Andreopoulos B."/>
            <person name="Baker S."/>
            <person name="Barry K."/>
            <person name="Bills G."/>
            <person name="Bluhm B."/>
            <person name="Cannon C."/>
            <person name="Castanera R."/>
            <person name="Culley D."/>
            <person name="Daum C."/>
            <person name="Ezra D."/>
            <person name="Gonzalez J."/>
            <person name="Henrissat B."/>
            <person name="Kuo A."/>
            <person name="Liang C."/>
            <person name="Lipzen A."/>
            <person name="Lutzoni F."/>
            <person name="Magnuson J."/>
            <person name="Mondo S."/>
            <person name="Nolan M."/>
            <person name="Ohm R."/>
            <person name="Pangilinan J."/>
            <person name="Park H.-J."/>
            <person name="Ramirez L."/>
            <person name="Alfaro M."/>
            <person name="Sun H."/>
            <person name="Tritt A."/>
            <person name="Yoshinaga Y."/>
            <person name="Zwiers L.-H."/>
            <person name="Turgeon B."/>
            <person name="Goodwin S."/>
            <person name="Spatafora J."/>
            <person name="Crous P."/>
            <person name="Grigoriev I."/>
        </authorList>
    </citation>
    <scope>NUCLEOTIDE SEQUENCE</scope>
    <source>
        <strain evidence="8">CBS 115976</strain>
    </source>
</reference>
<dbReference type="GO" id="GO:0005506">
    <property type="term" value="F:iron ion binding"/>
    <property type="evidence" value="ECO:0007669"/>
    <property type="project" value="InterPro"/>
</dbReference>
<evidence type="ECO:0000256" key="3">
    <source>
        <dbReference type="ARBA" id="ARBA00022617"/>
    </source>
</evidence>
<accession>A0A6A6U5X4</accession>
<dbReference type="SUPFAM" id="SSF48264">
    <property type="entry name" value="Cytochrome P450"/>
    <property type="match status" value="1"/>
</dbReference>
<dbReference type="InterPro" id="IPR050121">
    <property type="entry name" value="Cytochrome_P450_monoxygenase"/>
</dbReference>
<keyword evidence="9" id="KW-1185">Reference proteome</keyword>
<comment type="similarity">
    <text evidence="2 7">Belongs to the cytochrome P450 family.</text>
</comment>
<feature type="binding site" description="axial binding residue" evidence="6">
    <location>
        <position position="427"/>
    </location>
    <ligand>
        <name>heme</name>
        <dbReference type="ChEBI" id="CHEBI:30413"/>
    </ligand>
    <ligandPart>
        <name>Fe</name>
        <dbReference type="ChEBI" id="CHEBI:18248"/>
    </ligandPart>
</feature>
<dbReference type="Gene3D" id="1.10.630.10">
    <property type="entry name" value="Cytochrome P450"/>
    <property type="match status" value="1"/>
</dbReference>
<protein>
    <submittedName>
        <fullName evidence="8">Putative toxin biosynthesis cytochrome P450 monooxygenase</fullName>
    </submittedName>
</protein>
<proteinExistence type="inferred from homology"/>
<evidence type="ECO:0000313" key="9">
    <source>
        <dbReference type="Proteomes" id="UP000799302"/>
    </source>
</evidence>
<dbReference type="PANTHER" id="PTHR24305">
    <property type="entry name" value="CYTOCHROME P450"/>
    <property type="match status" value="1"/>
</dbReference>
<name>A0A6A6U5X4_9PEZI</name>
<dbReference type="Pfam" id="PF00067">
    <property type="entry name" value="p450"/>
    <property type="match status" value="1"/>
</dbReference>
<evidence type="ECO:0000256" key="1">
    <source>
        <dbReference type="ARBA" id="ARBA00001971"/>
    </source>
</evidence>
<keyword evidence="5 6" id="KW-0408">Iron</keyword>
<keyword evidence="3 6" id="KW-0349">Heme</keyword>
<dbReference type="EMBL" id="MU004237">
    <property type="protein sequence ID" value="KAF2667685.1"/>
    <property type="molecule type" value="Genomic_DNA"/>
</dbReference>
<evidence type="ECO:0000256" key="4">
    <source>
        <dbReference type="ARBA" id="ARBA00022723"/>
    </source>
</evidence>
<dbReference type="PRINTS" id="PR00463">
    <property type="entry name" value="EP450I"/>
</dbReference>